<keyword evidence="5" id="KW-0067">ATP-binding</keyword>
<proteinExistence type="inferred from homology"/>
<dbReference type="Pfam" id="PF21755">
    <property type="entry name" value="DacZ_P"/>
    <property type="match status" value="1"/>
</dbReference>
<dbReference type="InterPro" id="IPR036888">
    <property type="entry name" value="DNA_integrity_DisA_N_sf"/>
</dbReference>
<evidence type="ECO:0000313" key="9">
    <source>
        <dbReference type="Proteomes" id="UP001290861"/>
    </source>
</evidence>
<evidence type="ECO:0000259" key="6">
    <source>
        <dbReference type="PROSITE" id="PS51094"/>
    </source>
</evidence>
<dbReference type="PROSITE" id="PS51094">
    <property type="entry name" value="PTS_EIIA_TYPE_2"/>
    <property type="match status" value="1"/>
</dbReference>
<dbReference type="Pfam" id="PF02457">
    <property type="entry name" value="DAC"/>
    <property type="match status" value="1"/>
</dbReference>
<dbReference type="EMBL" id="JARVCO010000010">
    <property type="protein sequence ID" value="MDZ8118535.1"/>
    <property type="molecule type" value="Genomic_DNA"/>
</dbReference>
<reference evidence="8 9" key="1">
    <citation type="journal article" date="2024" name="Appl. Environ. Microbiol.">
        <title>Pontiella agarivorans sp. nov., a novel marine anaerobic bacterium capable of degrading macroalgal polysaccharides and fixing nitrogen.</title>
        <authorList>
            <person name="Liu N."/>
            <person name="Kivenson V."/>
            <person name="Peng X."/>
            <person name="Cui Z."/>
            <person name="Lankiewicz T.S."/>
            <person name="Gosselin K.M."/>
            <person name="English C.J."/>
            <person name="Blair E.M."/>
            <person name="O'Malley M.A."/>
            <person name="Valentine D.L."/>
        </authorList>
    </citation>
    <scope>NUCLEOTIDE SEQUENCE [LARGE SCALE GENOMIC DNA]</scope>
    <source>
        <strain evidence="8 9">NLcol2</strain>
    </source>
</reference>
<name>A0ABU5MWF2_9BACT</name>
<dbReference type="PROSITE" id="PS51794">
    <property type="entry name" value="DAC"/>
    <property type="match status" value="1"/>
</dbReference>
<dbReference type="InterPro" id="IPR002178">
    <property type="entry name" value="PTS_EIIA_type-2_dom"/>
</dbReference>
<organism evidence="8 9">
    <name type="scientific">Pontiella agarivorans</name>
    <dbReference type="NCBI Taxonomy" id="3038953"/>
    <lineage>
        <taxon>Bacteria</taxon>
        <taxon>Pseudomonadati</taxon>
        <taxon>Kiritimatiellota</taxon>
        <taxon>Kiritimatiellia</taxon>
        <taxon>Kiritimatiellales</taxon>
        <taxon>Pontiellaceae</taxon>
        <taxon>Pontiella</taxon>
    </lineage>
</organism>
<dbReference type="HAMAP" id="MF_00840">
    <property type="entry name" value="DacZ"/>
    <property type="match status" value="1"/>
</dbReference>
<keyword evidence="3" id="KW-0548">Nucleotidyltransferase</keyword>
<dbReference type="InterPro" id="IPR048544">
    <property type="entry name" value="DacZ_P"/>
</dbReference>
<protein>
    <submittedName>
        <fullName evidence="8">Diadenylate cyclase</fullName>
    </submittedName>
</protein>
<sequence length="447" mass="48222">MPLAHYLNAIRFCLLKSETAEAAIGELVDLLCETRPNLNASTVLEAVLVREHDVGTNISSWLAVPHARLPDFGHPQITVGLCRQGLAWGASSECSVQLVVLLIGDEADRHDFLSVLAMLARTLQHRTIPPSLLSAENGEELYRALLQCASSDEDGVDSDGQAASEAVYESACSMAEKTGAGCLLVIADQPSGLDFAANHPAPCQTLLVTNPRHQINSPDLPFDHLFEIPLHGILPRHALDFALLLLISRNRLTLDDTIVCLYGSSGAARLDTIRLLNAGEDLRVPLTLREELVSGIIDFQVLLRIFTLASELAHEGREGKPIGTLFVVGDYEQVQHQCHQMVINPFKGYSDHEKNILDPSLAETIKEFAHIDGAFVIRGDGVIMSAGSFIRAEVMGEQLQGGLGARHTAGQAITACTNALSLVLSESTGTLTLYKNGSSMLSLKRGS</sequence>
<keyword evidence="4" id="KW-0547">Nucleotide-binding</keyword>
<keyword evidence="9" id="KW-1185">Reference proteome</keyword>
<dbReference type="SUPFAM" id="SSF143597">
    <property type="entry name" value="YojJ-like"/>
    <property type="match status" value="1"/>
</dbReference>
<dbReference type="Gene3D" id="3.40.930.10">
    <property type="entry name" value="Mannitol-specific EII, Chain A"/>
    <property type="match status" value="1"/>
</dbReference>
<accession>A0ABU5MWF2</accession>
<gene>
    <name evidence="8" type="ORF">P9H32_07830</name>
</gene>
<keyword evidence="2" id="KW-0808">Transferase</keyword>
<dbReference type="InterPro" id="IPR016152">
    <property type="entry name" value="PTrfase/Anion_transptr"/>
</dbReference>
<dbReference type="Gene3D" id="3.40.1700.10">
    <property type="entry name" value="DNA integrity scanning protein, DisA, N-terminal domain"/>
    <property type="match status" value="1"/>
</dbReference>
<evidence type="ECO:0000259" key="7">
    <source>
        <dbReference type="PROSITE" id="PS51794"/>
    </source>
</evidence>
<comment type="catalytic activity">
    <reaction evidence="1">
        <text>2 ATP = 3',3'-c-di-AMP + 2 diphosphate</text>
        <dbReference type="Rhea" id="RHEA:35655"/>
        <dbReference type="ChEBI" id="CHEBI:30616"/>
        <dbReference type="ChEBI" id="CHEBI:33019"/>
        <dbReference type="ChEBI" id="CHEBI:71500"/>
        <dbReference type="EC" id="2.7.7.85"/>
    </reaction>
</comment>
<evidence type="ECO:0000256" key="4">
    <source>
        <dbReference type="ARBA" id="ARBA00022741"/>
    </source>
</evidence>
<dbReference type="SUPFAM" id="SSF55804">
    <property type="entry name" value="Phoshotransferase/anion transport protein"/>
    <property type="match status" value="1"/>
</dbReference>
<evidence type="ECO:0000256" key="5">
    <source>
        <dbReference type="ARBA" id="ARBA00022840"/>
    </source>
</evidence>
<dbReference type="RefSeq" id="WP_322608334.1">
    <property type="nucleotide sequence ID" value="NZ_JARVCO010000010.1"/>
</dbReference>
<evidence type="ECO:0000256" key="1">
    <source>
        <dbReference type="ARBA" id="ARBA00000877"/>
    </source>
</evidence>
<evidence type="ECO:0000256" key="3">
    <source>
        <dbReference type="ARBA" id="ARBA00022695"/>
    </source>
</evidence>
<dbReference type="Proteomes" id="UP001290861">
    <property type="component" value="Unassembled WGS sequence"/>
</dbReference>
<feature type="domain" description="PTS EIIA type-2" evidence="6">
    <location>
        <begin position="3"/>
        <end position="148"/>
    </location>
</feature>
<dbReference type="PANTHER" id="PTHR34185:SF1">
    <property type="entry name" value="DIADENYLATE CYCLASE"/>
    <property type="match status" value="1"/>
</dbReference>
<evidence type="ECO:0000313" key="8">
    <source>
        <dbReference type="EMBL" id="MDZ8118535.1"/>
    </source>
</evidence>
<dbReference type="InterPro" id="IPR050338">
    <property type="entry name" value="DisA"/>
</dbReference>
<dbReference type="Pfam" id="PF00359">
    <property type="entry name" value="PTS_EIIA_2"/>
    <property type="match status" value="1"/>
</dbReference>
<comment type="caution">
    <text evidence="8">The sequence shown here is derived from an EMBL/GenBank/DDBJ whole genome shotgun (WGS) entry which is preliminary data.</text>
</comment>
<dbReference type="InterPro" id="IPR003390">
    <property type="entry name" value="DNA_integrity_scan_DisA_N"/>
</dbReference>
<feature type="domain" description="DAC" evidence="7">
    <location>
        <begin position="285"/>
        <end position="445"/>
    </location>
</feature>
<evidence type="ECO:0000256" key="2">
    <source>
        <dbReference type="ARBA" id="ARBA00022679"/>
    </source>
</evidence>
<dbReference type="InterPro" id="IPR014499">
    <property type="entry name" value="DAC_DacZ"/>
</dbReference>
<dbReference type="PANTHER" id="PTHR34185">
    <property type="entry name" value="DIADENYLATE CYCLASE"/>
    <property type="match status" value="1"/>
</dbReference>